<comment type="caution">
    <text evidence="2">The sequence shown here is derived from an EMBL/GenBank/DDBJ whole genome shotgun (WGS) entry which is preliminary data.</text>
</comment>
<keyword evidence="1" id="KW-0812">Transmembrane</keyword>
<organism evidence="2 3">
    <name type="scientific">Thalassococcus arenae</name>
    <dbReference type="NCBI Taxonomy" id="2851652"/>
    <lineage>
        <taxon>Bacteria</taxon>
        <taxon>Pseudomonadati</taxon>
        <taxon>Pseudomonadota</taxon>
        <taxon>Alphaproteobacteria</taxon>
        <taxon>Rhodobacterales</taxon>
        <taxon>Roseobacteraceae</taxon>
        <taxon>Thalassococcus</taxon>
    </lineage>
</organism>
<keyword evidence="1" id="KW-0472">Membrane</keyword>
<gene>
    <name evidence="2" type="ORF">KUH32_05595</name>
</gene>
<evidence type="ECO:0000313" key="3">
    <source>
        <dbReference type="Proteomes" id="UP001166293"/>
    </source>
</evidence>
<feature type="transmembrane region" description="Helical" evidence="1">
    <location>
        <begin position="196"/>
        <end position="216"/>
    </location>
</feature>
<reference evidence="2" key="1">
    <citation type="submission" date="2021-06" db="EMBL/GenBank/DDBJ databases">
        <title>Thalassococcus sp. CAU 1522 isolated from sea sand, Republic of Korea.</title>
        <authorList>
            <person name="Kim W."/>
        </authorList>
    </citation>
    <scope>NUCLEOTIDE SEQUENCE</scope>
    <source>
        <strain evidence="2">CAU 1522</strain>
    </source>
</reference>
<evidence type="ECO:0000256" key="1">
    <source>
        <dbReference type="SAM" id="Phobius"/>
    </source>
</evidence>
<evidence type="ECO:0000313" key="2">
    <source>
        <dbReference type="EMBL" id="MBV2359235.1"/>
    </source>
</evidence>
<dbReference type="EMBL" id="JAHRWL010000001">
    <property type="protein sequence ID" value="MBV2359235.1"/>
    <property type="molecule type" value="Genomic_DNA"/>
</dbReference>
<protein>
    <submittedName>
        <fullName evidence="2">Uncharacterized protein</fullName>
    </submittedName>
</protein>
<sequence>MIGAAARAFLVAMLIAMPAVLLPGISADSAQIAALLSLIAAVLTFVEYHSDSPSLLEFRAAPPFNRLRFVALFLTVLALTLIARGAVQPSLASEILTGMGARIGSAMDVPFSPVHLVILMVPADTSETIVQMVRIHAGTAYLMSMLTLLLFILCVRLMAWPIRNGAFNFYVNLPLFDPTTGGDVLARLKRDGNVNVALGFLLPFLIPAVVQTFAAHTTPPALENPQTLIWMLSAWAFLPVSLIMRGVALLRIAGLVEEKRRRAYAQPEAQII</sequence>
<accession>A0ABS6N6U6</accession>
<feature type="transmembrane region" description="Helical" evidence="1">
    <location>
        <begin position="6"/>
        <end position="25"/>
    </location>
</feature>
<dbReference type="Proteomes" id="UP001166293">
    <property type="component" value="Unassembled WGS sequence"/>
</dbReference>
<feature type="transmembrane region" description="Helical" evidence="1">
    <location>
        <begin position="32"/>
        <end position="49"/>
    </location>
</feature>
<feature type="transmembrane region" description="Helical" evidence="1">
    <location>
        <begin position="228"/>
        <end position="252"/>
    </location>
</feature>
<feature type="transmembrane region" description="Helical" evidence="1">
    <location>
        <begin position="141"/>
        <end position="159"/>
    </location>
</feature>
<feature type="transmembrane region" description="Helical" evidence="1">
    <location>
        <begin position="69"/>
        <end position="87"/>
    </location>
</feature>
<proteinExistence type="predicted"/>
<keyword evidence="1" id="KW-1133">Transmembrane helix</keyword>
<keyword evidence="3" id="KW-1185">Reference proteome</keyword>
<name>A0ABS6N6U6_9RHOB</name>